<feature type="compositionally biased region" description="Basic and acidic residues" evidence="1">
    <location>
        <begin position="227"/>
        <end position="236"/>
    </location>
</feature>
<evidence type="ECO:0000313" key="3">
    <source>
        <dbReference type="EMBL" id="KPP70643.1"/>
    </source>
</evidence>
<organism evidence="3 4">
    <name type="scientific">Scleropages formosus</name>
    <name type="common">Asian bonytongue</name>
    <name type="synonym">Osteoglossum formosum</name>
    <dbReference type="NCBI Taxonomy" id="113540"/>
    <lineage>
        <taxon>Eukaryota</taxon>
        <taxon>Metazoa</taxon>
        <taxon>Chordata</taxon>
        <taxon>Craniata</taxon>
        <taxon>Vertebrata</taxon>
        <taxon>Euteleostomi</taxon>
        <taxon>Actinopterygii</taxon>
        <taxon>Neopterygii</taxon>
        <taxon>Teleostei</taxon>
        <taxon>Osteoglossocephala</taxon>
        <taxon>Osteoglossomorpha</taxon>
        <taxon>Osteoglossiformes</taxon>
        <taxon>Osteoglossidae</taxon>
        <taxon>Scleropages</taxon>
    </lineage>
</organism>
<evidence type="ECO:0000256" key="1">
    <source>
        <dbReference type="SAM" id="MobiDB-lite"/>
    </source>
</evidence>
<dbReference type="EMBL" id="JARO02003363">
    <property type="protein sequence ID" value="KPP70643.1"/>
    <property type="molecule type" value="Genomic_DNA"/>
</dbReference>
<dbReference type="PANTHER" id="PTHR21354:SF0">
    <property type="entry name" value="ZINC FINGER PROTEIN 511"/>
    <property type="match status" value="1"/>
</dbReference>
<feature type="domain" description="C2H2-type" evidence="2">
    <location>
        <begin position="197"/>
        <end position="220"/>
    </location>
</feature>
<evidence type="ECO:0000313" key="4">
    <source>
        <dbReference type="Proteomes" id="UP000034805"/>
    </source>
</evidence>
<feature type="domain" description="C2H2-type" evidence="2">
    <location>
        <begin position="133"/>
        <end position="156"/>
    </location>
</feature>
<protein>
    <submittedName>
        <fullName evidence="3">Zinc finger protein 511-like</fullName>
    </submittedName>
</protein>
<feature type="region of interest" description="Disordered" evidence="1">
    <location>
        <begin position="227"/>
        <end position="256"/>
    </location>
</feature>
<comment type="caution">
    <text evidence="3">The sequence shown here is derived from an EMBL/GenBank/DDBJ whole genome shotgun (WGS) entry which is preliminary data.</text>
</comment>
<evidence type="ECO:0000259" key="2">
    <source>
        <dbReference type="PROSITE" id="PS00028"/>
    </source>
</evidence>
<dbReference type="PANTHER" id="PTHR21354">
    <property type="entry name" value="ZINC FINGER PROTEIN 511"/>
    <property type="match status" value="1"/>
</dbReference>
<dbReference type="InterPro" id="IPR013087">
    <property type="entry name" value="Znf_C2H2_type"/>
</dbReference>
<accession>A0A0P7V700</accession>
<dbReference type="PROSITE" id="PS00028">
    <property type="entry name" value="ZINC_FINGER_C2H2_1"/>
    <property type="match status" value="3"/>
</dbReference>
<reference evidence="3" key="1">
    <citation type="submission" date="2015-08" db="EMBL/GenBank/DDBJ databases">
        <title>The genome of the Asian arowana (Scleropages formosus).</title>
        <authorList>
            <person name="Tan M.H."/>
            <person name="Gan H.M."/>
            <person name="Croft L.J."/>
            <person name="Austin C.M."/>
        </authorList>
    </citation>
    <scope>NUCLEOTIDE SEQUENCE [LARGE SCALE GENOMIC DNA]</scope>
    <source>
        <strain evidence="3">Aro1</strain>
    </source>
</reference>
<dbReference type="Proteomes" id="UP000034805">
    <property type="component" value="Unassembled WGS sequence"/>
</dbReference>
<feature type="compositionally biased region" description="Basic and acidic residues" evidence="1">
    <location>
        <begin position="66"/>
        <end position="79"/>
    </location>
</feature>
<feature type="domain" description="C2H2-type" evidence="2">
    <location>
        <begin position="160"/>
        <end position="181"/>
    </location>
</feature>
<feature type="region of interest" description="Disordered" evidence="1">
    <location>
        <begin position="63"/>
        <end position="88"/>
    </location>
</feature>
<feature type="non-terminal residue" evidence="3">
    <location>
        <position position="1"/>
    </location>
</feature>
<gene>
    <name evidence="3" type="ORF">Z043_110511</name>
</gene>
<name>A0A0P7V700_SCLFO</name>
<dbReference type="SMART" id="SM00355">
    <property type="entry name" value="ZnF_C2H2"/>
    <property type="match status" value="3"/>
</dbReference>
<proteinExistence type="predicted"/>
<dbReference type="InterPro" id="IPR039258">
    <property type="entry name" value="ZNF511"/>
</dbReference>
<sequence>KRKEVRKTNCKALKRWQSTGNFRCSEELLWVSMWHSELGQFLTSSNSEETRLEAIPVLNVQPKEFSSQRRRSDTERREEDPESPFSFAPQRMRINTDHDFFEDGDIHRHLYLQDVATSVAVASQVPTVSEFRCHISGCHQLFNTLESYEQHYSSVHRHVCSSCRRHFPSNHLLDIHILEWHDSLFQIMAEKQNMYQCLVEGCSSKFKTNKERKDHLIKAHRYPPDFRFDRSKKTKSDSLSYSRLPRKVEQQQQSDVSMDVGCDAGMDCREPVARESMEPSQSQNPNNLEVVMLEHKPKSNYSSNKFTRNRM</sequence>
<dbReference type="STRING" id="113540.ENSSFOP00015059400"/>
<dbReference type="AlphaFoldDB" id="A0A0P7V700"/>